<protein>
    <submittedName>
        <fullName evidence="2">Uncharacterized protein</fullName>
    </submittedName>
</protein>
<proteinExistence type="predicted"/>
<organism evidence="2 3">
    <name type="scientific">Candidatus Aphodomorpha intestinavium</name>
    <dbReference type="NCBI Taxonomy" id="2840672"/>
    <lineage>
        <taxon>Bacteria</taxon>
        <taxon>Bacillati</taxon>
        <taxon>Bacillota</taxon>
        <taxon>Clostridia</taxon>
        <taxon>Eubacteriales</taxon>
        <taxon>Candidatus Aphodomorpha</taxon>
    </lineage>
</organism>
<evidence type="ECO:0000256" key="1">
    <source>
        <dbReference type="SAM" id="MobiDB-lite"/>
    </source>
</evidence>
<accession>A0A9D1STP4</accession>
<sequence>LDGKTALQDGEAVYVKLENPYPAGTAAEAPGRAALEAGGYDGAVYQDENGGTHYAVLDGTQIKSATDNIGTFDRRNADIRYSLNGLTWDEMVARYGAKPAGAEPRTRDEAVPERAGDEQRVSDFLRSFVESDKATDEMVAQVRAAVENGDNRKPYANILTEKYREKRRVQSLRQTAWMCSSINWI</sequence>
<feature type="non-terminal residue" evidence="2">
    <location>
        <position position="1"/>
    </location>
</feature>
<evidence type="ECO:0000313" key="2">
    <source>
        <dbReference type="EMBL" id="HIU94794.1"/>
    </source>
</evidence>
<reference evidence="2" key="2">
    <citation type="journal article" date="2021" name="PeerJ">
        <title>Extensive microbial diversity within the chicken gut microbiome revealed by metagenomics and culture.</title>
        <authorList>
            <person name="Gilroy R."/>
            <person name="Ravi A."/>
            <person name="Getino M."/>
            <person name="Pursley I."/>
            <person name="Horton D.L."/>
            <person name="Alikhan N.F."/>
            <person name="Baker D."/>
            <person name="Gharbi K."/>
            <person name="Hall N."/>
            <person name="Watson M."/>
            <person name="Adriaenssens E.M."/>
            <person name="Foster-Nyarko E."/>
            <person name="Jarju S."/>
            <person name="Secka A."/>
            <person name="Antonio M."/>
            <person name="Oren A."/>
            <person name="Chaudhuri R.R."/>
            <person name="La Ragione R."/>
            <person name="Hildebrand F."/>
            <person name="Pallen M.J."/>
        </authorList>
    </citation>
    <scope>NUCLEOTIDE SEQUENCE</scope>
    <source>
        <strain evidence="2">ChiGjej2B2-16831</strain>
    </source>
</reference>
<dbReference type="Proteomes" id="UP000824128">
    <property type="component" value="Unassembled WGS sequence"/>
</dbReference>
<feature type="region of interest" description="Disordered" evidence="1">
    <location>
        <begin position="98"/>
        <end position="118"/>
    </location>
</feature>
<comment type="caution">
    <text evidence="2">The sequence shown here is derived from an EMBL/GenBank/DDBJ whole genome shotgun (WGS) entry which is preliminary data.</text>
</comment>
<name>A0A9D1STP4_9FIRM</name>
<dbReference type="EMBL" id="DVNZ01000207">
    <property type="protein sequence ID" value="HIU94794.1"/>
    <property type="molecule type" value="Genomic_DNA"/>
</dbReference>
<evidence type="ECO:0000313" key="3">
    <source>
        <dbReference type="Proteomes" id="UP000824128"/>
    </source>
</evidence>
<gene>
    <name evidence="2" type="ORF">IAD24_06500</name>
</gene>
<feature type="compositionally biased region" description="Basic and acidic residues" evidence="1">
    <location>
        <begin position="104"/>
        <end position="118"/>
    </location>
</feature>
<reference evidence="2" key="1">
    <citation type="submission" date="2020-10" db="EMBL/GenBank/DDBJ databases">
        <authorList>
            <person name="Gilroy R."/>
        </authorList>
    </citation>
    <scope>NUCLEOTIDE SEQUENCE</scope>
    <source>
        <strain evidence="2">ChiGjej2B2-16831</strain>
    </source>
</reference>
<dbReference type="AlphaFoldDB" id="A0A9D1STP4"/>